<dbReference type="InterPro" id="IPR000467">
    <property type="entry name" value="G_patch_dom"/>
</dbReference>
<comment type="subcellular location">
    <subcellularLocation>
        <location evidence="1 7">Nucleus</location>
    </subcellularLocation>
</comment>
<dbReference type="SMART" id="SM00443">
    <property type="entry name" value="G_patch"/>
    <property type="match status" value="2"/>
</dbReference>
<dbReference type="EMBL" id="CAJVPJ010000884">
    <property type="protein sequence ID" value="CAG8562972.1"/>
    <property type="molecule type" value="Genomic_DNA"/>
</dbReference>
<evidence type="ECO:0000256" key="9">
    <source>
        <dbReference type="SAM" id="MobiDB-lite"/>
    </source>
</evidence>
<dbReference type="PANTHER" id="PTHR23329:SF1">
    <property type="entry name" value="TUFTELIN-INTERACTING PROTEIN 11"/>
    <property type="match status" value="1"/>
</dbReference>
<feature type="coiled-coil region" evidence="8">
    <location>
        <begin position="279"/>
        <end position="306"/>
    </location>
</feature>
<keyword evidence="12" id="KW-1185">Reference proteome</keyword>
<dbReference type="PANTHER" id="PTHR23329">
    <property type="entry name" value="TUFTELIN-INTERACTING PROTEIN 11-RELATED"/>
    <property type="match status" value="1"/>
</dbReference>
<evidence type="ECO:0000256" key="6">
    <source>
        <dbReference type="ARBA" id="ARBA00023242"/>
    </source>
</evidence>
<dbReference type="PIRSF" id="PIRSF017706">
    <property type="entry name" value="TFIP11"/>
    <property type="match status" value="1"/>
</dbReference>
<dbReference type="InterPro" id="IPR022159">
    <property type="entry name" value="STIP/TFIP11_N"/>
</dbReference>
<keyword evidence="4 7" id="KW-0747">Spliceosome</keyword>
<feature type="region of interest" description="Disordered" evidence="9">
    <location>
        <begin position="95"/>
        <end position="119"/>
    </location>
</feature>
<dbReference type="InterPro" id="IPR045211">
    <property type="entry name" value="TFP11/STIP/Ntr1"/>
</dbReference>
<evidence type="ECO:0000259" key="10">
    <source>
        <dbReference type="PROSITE" id="PS50174"/>
    </source>
</evidence>
<dbReference type="PROSITE" id="PS50174">
    <property type="entry name" value="G_PATCH"/>
    <property type="match status" value="2"/>
</dbReference>
<dbReference type="GO" id="GO:0000390">
    <property type="term" value="P:spliceosomal complex disassembly"/>
    <property type="evidence" value="ECO:0007669"/>
    <property type="project" value="InterPro"/>
</dbReference>
<proteinExistence type="inferred from homology"/>
<feature type="domain" description="G-patch" evidence="10">
    <location>
        <begin position="126"/>
        <end position="172"/>
    </location>
</feature>
<dbReference type="OrthoDB" id="4822at2759"/>
<evidence type="ECO:0000256" key="3">
    <source>
        <dbReference type="ARBA" id="ARBA00022664"/>
    </source>
</evidence>
<feature type="compositionally biased region" description="Polar residues" evidence="9">
    <location>
        <begin position="54"/>
        <end position="67"/>
    </location>
</feature>
<dbReference type="InterPro" id="IPR024933">
    <property type="entry name" value="TFP11"/>
</dbReference>
<protein>
    <submittedName>
        <fullName evidence="11">10908_t:CDS:1</fullName>
    </submittedName>
</protein>
<dbReference type="GO" id="GO:0003676">
    <property type="term" value="F:nucleic acid binding"/>
    <property type="evidence" value="ECO:0007669"/>
    <property type="project" value="InterPro"/>
</dbReference>
<comment type="caution">
    <text evidence="11">The sequence shown here is derived from an EMBL/GenBank/DDBJ whole genome shotgun (WGS) entry which is preliminary data.</text>
</comment>
<keyword evidence="3 7" id="KW-0507">mRNA processing</keyword>
<evidence type="ECO:0000256" key="2">
    <source>
        <dbReference type="ARBA" id="ARBA00010900"/>
    </source>
</evidence>
<name>A0A9N9BGH5_9GLOM</name>
<feature type="compositionally biased region" description="Basic and acidic residues" evidence="9">
    <location>
        <begin position="1"/>
        <end position="13"/>
    </location>
</feature>
<evidence type="ECO:0000256" key="4">
    <source>
        <dbReference type="ARBA" id="ARBA00022728"/>
    </source>
</evidence>
<dbReference type="GO" id="GO:0071008">
    <property type="term" value="C:U2-type post-mRNA release spliceosomal complex"/>
    <property type="evidence" value="ECO:0007669"/>
    <property type="project" value="TreeGrafter"/>
</dbReference>
<feature type="region of interest" description="Disordered" evidence="9">
    <location>
        <begin position="175"/>
        <end position="210"/>
    </location>
</feature>
<evidence type="ECO:0000256" key="7">
    <source>
        <dbReference type="PIRNR" id="PIRNR017706"/>
    </source>
</evidence>
<feature type="region of interest" description="Disordered" evidence="9">
    <location>
        <begin position="1"/>
        <end position="79"/>
    </location>
</feature>
<dbReference type="Pfam" id="PF07842">
    <property type="entry name" value="GCFC"/>
    <property type="match status" value="1"/>
</dbReference>
<dbReference type="Proteomes" id="UP000789572">
    <property type="component" value="Unassembled WGS sequence"/>
</dbReference>
<feature type="compositionally biased region" description="Basic and acidic residues" evidence="9">
    <location>
        <begin position="181"/>
        <end position="200"/>
    </location>
</feature>
<dbReference type="InterPro" id="IPR022783">
    <property type="entry name" value="GCFC_dom"/>
</dbReference>
<sequence length="802" mass="93268">MTRRKKDIDDDPNRRRKRKKFTKEEAYLGIFAETEADENEPRRKTSEVRFVQSRAMSPTREQVQQTQAKERETENSEQYGIGFKLLRKQGFEPGKGLGKSRAMSPTPREQVQQTRAKRRETENFEQYGIGFKLLKDQGFEPGKGLGKSGEGIAEPILVKPRPTKMGLAYRNFQERTQQAIDDDRTKQDAAKETEKAEVSRPQKKKAWKKSSEKKVKIAYKTADEIMNEASAFPAVQPMKIIDMTGPQIRELSSASEISSRPKETFTRLPELRHNFTLLADKATANLEHLTRELRIQEQRTKVLEQEVKRKTVLLEEKENVMNDFSGVFKLINECYAILMNSKGTVTPSLHVFSEPFEKLQTEYEVEYEQYGLDAVVIGLITPIFKRSMVDWDPLADPALNLTALQQWLPLLKMNLPASERLATNNNKFSSQVAMTPYESMMYNIWLPKLRSAINNTWKVRDFDPVIALLEKWKPPLLPRFIYDNIVDQLIMPKLQKEVDNWNPKEDKEMIHHWLHPWLPIFGDRMEPLYVIIRQKLRVALRTWHPRDPSAFAILFPWKNVFRENDMQSFLRKSILPKLADVLRDEFEVNPRDQILDSFKWVTIWRFLFPPDVLGQTFATEFFPKWLDVLYIWLTHSPNYEEIDQWYSFWESQFPSKLLSTPAINARFKQGWQMINQGRILGDQTATRLTRPSQVPEVAADTSSIPTTAVPLETQMMAEDFSFREVVEDFAQEHNYLFLPAHKTHAETGKAIFRFGGTVQNTGGVLVYLDDDVMFAQDGDDWLPISFDEILEKVEIINGNKGR</sequence>
<accession>A0A9N9BGH5</accession>
<feature type="domain" description="G-patch" evidence="10">
    <location>
        <begin position="78"/>
        <end position="100"/>
    </location>
</feature>
<keyword evidence="5 7" id="KW-0508">mRNA splicing</keyword>
<keyword evidence="8" id="KW-0175">Coiled coil</keyword>
<reference evidence="11" key="1">
    <citation type="submission" date="2021-06" db="EMBL/GenBank/DDBJ databases">
        <authorList>
            <person name="Kallberg Y."/>
            <person name="Tangrot J."/>
            <person name="Rosling A."/>
        </authorList>
    </citation>
    <scope>NUCLEOTIDE SEQUENCE</scope>
    <source>
        <strain evidence="11">IA702</strain>
    </source>
</reference>
<dbReference type="Pfam" id="PF01585">
    <property type="entry name" value="G-patch"/>
    <property type="match status" value="2"/>
</dbReference>
<evidence type="ECO:0000313" key="11">
    <source>
        <dbReference type="EMBL" id="CAG8562972.1"/>
    </source>
</evidence>
<evidence type="ECO:0000313" key="12">
    <source>
        <dbReference type="Proteomes" id="UP000789572"/>
    </source>
</evidence>
<organism evidence="11 12">
    <name type="scientific">Paraglomus occultum</name>
    <dbReference type="NCBI Taxonomy" id="144539"/>
    <lineage>
        <taxon>Eukaryota</taxon>
        <taxon>Fungi</taxon>
        <taxon>Fungi incertae sedis</taxon>
        <taxon>Mucoromycota</taxon>
        <taxon>Glomeromycotina</taxon>
        <taxon>Glomeromycetes</taxon>
        <taxon>Paraglomerales</taxon>
        <taxon>Paraglomeraceae</taxon>
        <taxon>Paraglomus</taxon>
    </lineage>
</organism>
<dbReference type="AlphaFoldDB" id="A0A9N9BGH5"/>
<dbReference type="Pfam" id="PF12457">
    <property type="entry name" value="TIP_N"/>
    <property type="match status" value="1"/>
</dbReference>
<gene>
    <name evidence="11" type="ORF">POCULU_LOCUS5607</name>
</gene>
<comment type="similarity">
    <text evidence="2 7">Belongs to the TFP11/STIP family.</text>
</comment>
<evidence type="ECO:0000256" key="1">
    <source>
        <dbReference type="ARBA" id="ARBA00004123"/>
    </source>
</evidence>
<evidence type="ECO:0000256" key="5">
    <source>
        <dbReference type="ARBA" id="ARBA00023187"/>
    </source>
</evidence>
<keyword evidence="6 7" id="KW-0539">Nucleus</keyword>
<evidence type="ECO:0000256" key="8">
    <source>
        <dbReference type="SAM" id="Coils"/>
    </source>
</evidence>